<keyword evidence="10 12" id="KW-0472">Membrane</keyword>
<sequence>MPQSIQVIPRQVIEDQQVIQVRDALRNVSGVQEANTFGGSRDSYIIRGFDQFRGGFLRNGFREGGLSAPPVETANLERIEVLKGPASVLYGILEPGGAINLITQPLSEPYYSLQGQFGSFGLVRPSLDFSGSLNGDRTLRYRLNAVYQWDGGFRDFDQKIERYFIAPVVSWQMNDRTKLTLEASSLEDVRPFDRGLVALGDGVADIPFNRILGEPDDRFTQDEFNLEYRFQHQISDDWTIRNGFRFTSRDTRFTAAELEGGLDEETGILSRWWSDNRSNSERYALQAKAYFYRSNLLALEGQPQNGIEDAQKAAAILESRGESGGAAAMRQLAENIRQGIEDGEF</sequence>
<dbReference type="SUPFAM" id="SSF56935">
    <property type="entry name" value="Porins"/>
    <property type="match status" value="1"/>
</dbReference>
<keyword evidence="5" id="KW-0410">Iron transport</keyword>
<accession>A0A6N8FUX8</accession>
<dbReference type="InterPro" id="IPR037066">
    <property type="entry name" value="Plug_dom_sf"/>
</dbReference>
<keyword evidence="15" id="KW-1185">Reference proteome</keyword>
<dbReference type="Gene3D" id="2.170.130.10">
    <property type="entry name" value="TonB-dependent receptor, plug domain"/>
    <property type="match status" value="1"/>
</dbReference>
<keyword evidence="3 12" id="KW-0813">Transport</keyword>
<comment type="caution">
    <text evidence="14">The sequence shown here is derived from an EMBL/GenBank/DDBJ whole genome shotgun (WGS) entry which is preliminary data.</text>
</comment>
<dbReference type="GO" id="GO:0015891">
    <property type="term" value="P:siderophore transport"/>
    <property type="evidence" value="ECO:0007669"/>
    <property type="project" value="UniProtKB-ARBA"/>
</dbReference>
<evidence type="ECO:0000313" key="15">
    <source>
        <dbReference type="Proteomes" id="UP000441797"/>
    </source>
</evidence>
<keyword evidence="6 12" id="KW-0812">Transmembrane</keyword>
<dbReference type="PANTHER" id="PTHR32552">
    <property type="entry name" value="FERRICHROME IRON RECEPTOR-RELATED"/>
    <property type="match status" value="1"/>
</dbReference>
<dbReference type="Proteomes" id="UP000441797">
    <property type="component" value="Unassembled WGS sequence"/>
</dbReference>
<dbReference type="PROSITE" id="PS52016">
    <property type="entry name" value="TONB_DEPENDENT_REC_3"/>
    <property type="match status" value="1"/>
</dbReference>
<dbReference type="PANTHER" id="PTHR32552:SF68">
    <property type="entry name" value="FERRICHROME OUTER MEMBRANE TRANSPORTER_PHAGE RECEPTOR"/>
    <property type="match status" value="1"/>
</dbReference>
<evidence type="ECO:0000256" key="1">
    <source>
        <dbReference type="ARBA" id="ARBA00004571"/>
    </source>
</evidence>
<evidence type="ECO:0000256" key="10">
    <source>
        <dbReference type="ARBA" id="ARBA00023136"/>
    </source>
</evidence>
<evidence type="ECO:0000256" key="12">
    <source>
        <dbReference type="PROSITE-ProRule" id="PRU01360"/>
    </source>
</evidence>
<keyword evidence="4 12" id="KW-1134">Transmembrane beta strand</keyword>
<dbReference type="InterPro" id="IPR012910">
    <property type="entry name" value="Plug_dom"/>
</dbReference>
<keyword evidence="9" id="KW-0406">Ion transport</keyword>
<feature type="domain" description="TonB-dependent receptor plug" evidence="13">
    <location>
        <begin position="2"/>
        <end position="98"/>
    </location>
</feature>
<evidence type="ECO:0000256" key="5">
    <source>
        <dbReference type="ARBA" id="ARBA00022496"/>
    </source>
</evidence>
<dbReference type="Gene3D" id="2.40.170.20">
    <property type="entry name" value="TonB-dependent receptor, beta-barrel domain"/>
    <property type="match status" value="1"/>
</dbReference>
<dbReference type="Pfam" id="PF07715">
    <property type="entry name" value="Plug"/>
    <property type="match status" value="1"/>
</dbReference>
<evidence type="ECO:0000256" key="6">
    <source>
        <dbReference type="ARBA" id="ARBA00022692"/>
    </source>
</evidence>
<protein>
    <recommendedName>
        <fullName evidence="13">TonB-dependent receptor plug domain-containing protein</fullName>
    </recommendedName>
</protein>
<organism evidence="14 15">
    <name type="scientific">Gloeocapsopsis dulcis AAB1 = 1H9</name>
    <dbReference type="NCBI Taxonomy" id="1433147"/>
    <lineage>
        <taxon>Bacteria</taxon>
        <taxon>Bacillati</taxon>
        <taxon>Cyanobacteriota</taxon>
        <taxon>Cyanophyceae</taxon>
        <taxon>Oscillatoriophycideae</taxon>
        <taxon>Chroococcales</taxon>
        <taxon>Chroococcaceae</taxon>
        <taxon>Gloeocapsopsis</taxon>
        <taxon>Gloeocapsopsis dulcis</taxon>
    </lineage>
</organism>
<keyword evidence="8" id="KW-0408">Iron</keyword>
<comment type="similarity">
    <text evidence="2 12">Belongs to the TonB-dependent receptor family.</text>
</comment>
<proteinExistence type="inferred from homology"/>
<reference evidence="14 15" key="1">
    <citation type="journal article" date="2019" name="Front. Microbiol.">
        <title>Genomic Features for Desiccation Tolerance and Sugar Biosynthesis in the Extremophile Gloeocapsopsis sp. UTEX B3054.</title>
        <authorList>
            <person name="Urrejola C."/>
            <person name="Alcorta J."/>
            <person name="Salas L."/>
            <person name="Vasquez M."/>
            <person name="Polz M.F."/>
            <person name="Vicuna R."/>
            <person name="Diez B."/>
        </authorList>
    </citation>
    <scope>NUCLEOTIDE SEQUENCE [LARGE SCALE GENOMIC DNA]</scope>
    <source>
        <strain evidence="14 15">1H9</strain>
    </source>
</reference>
<dbReference type="InterPro" id="IPR036942">
    <property type="entry name" value="Beta-barrel_TonB_sf"/>
</dbReference>
<dbReference type="AlphaFoldDB" id="A0A6N8FUX8"/>
<evidence type="ECO:0000256" key="3">
    <source>
        <dbReference type="ARBA" id="ARBA00022448"/>
    </source>
</evidence>
<evidence type="ECO:0000256" key="4">
    <source>
        <dbReference type="ARBA" id="ARBA00022452"/>
    </source>
</evidence>
<dbReference type="FunFam" id="2.170.130.10:FF:000001">
    <property type="entry name" value="Catecholate siderophore TonB-dependent receptor"/>
    <property type="match status" value="1"/>
</dbReference>
<comment type="subcellular location">
    <subcellularLocation>
        <location evidence="1 12">Cell outer membrane</location>
        <topology evidence="1 12">Multi-pass membrane protein</topology>
    </subcellularLocation>
</comment>
<evidence type="ECO:0000256" key="8">
    <source>
        <dbReference type="ARBA" id="ARBA00023004"/>
    </source>
</evidence>
<keyword evidence="11 12" id="KW-0998">Cell outer membrane</keyword>
<name>A0A6N8FUX8_9CHRO</name>
<keyword evidence="7" id="KW-0732">Signal</keyword>
<dbReference type="GO" id="GO:0015344">
    <property type="term" value="F:siderophore uptake transmembrane transporter activity"/>
    <property type="evidence" value="ECO:0007669"/>
    <property type="project" value="TreeGrafter"/>
</dbReference>
<evidence type="ECO:0000256" key="2">
    <source>
        <dbReference type="ARBA" id="ARBA00009810"/>
    </source>
</evidence>
<evidence type="ECO:0000256" key="7">
    <source>
        <dbReference type="ARBA" id="ARBA00022729"/>
    </source>
</evidence>
<dbReference type="GO" id="GO:0009279">
    <property type="term" value="C:cell outer membrane"/>
    <property type="evidence" value="ECO:0007669"/>
    <property type="project" value="UniProtKB-SubCell"/>
</dbReference>
<evidence type="ECO:0000259" key="13">
    <source>
        <dbReference type="Pfam" id="PF07715"/>
    </source>
</evidence>
<dbReference type="EMBL" id="NAPY01000008">
    <property type="protein sequence ID" value="MUL36125.1"/>
    <property type="molecule type" value="Genomic_DNA"/>
</dbReference>
<evidence type="ECO:0000256" key="9">
    <source>
        <dbReference type="ARBA" id="ARBA00023065"/>
    </source>
</evidence>
<dbReference type="RefSeq" id="WP_105220925.1">
    <property type="nucleotide sequence ID" value="NZ_CAWNSU010000074.1"/>
</dbReference>
<evidence type="ECO:0000313" key="14">
    <source>
        <dbReference type="EMBL" id="MUL36125.1"/>
    </source>
</evidence>
<dbReference type="InterPro" id="IPR039426">
    <property type="entry name" value="TonB-dep_rcpt-like"/>
</dbReference>
<evidence type="ECO:0000256" key="11">
    <source>
        <dbReference type="ARBA" id="ARBA00023237"/>
    </source>
</evidence>
<gene>
    <name evidence="14" type="ORF">BWI75_07125</name>
</gene>